<reference evidence="3 4" key="1">
    <citation type="submission" date="2019-06" db="EMBL/GenBank/DDBJ databases">
        <title>Draft genome sequence of Actinomyces johnsonii CCUG 34287T.</title>
        <authorList>
            <person name="Salva-Serra F."/>
            <person name="Cardew S."/>
            <person name="Moore E."/>
        </authorList>
    </citation>
    <scope>NUCLEOTIDE SEQUENCE [LARGE SCALE GENOMIC DNA]</scope>
    <source>
        <strain evidence="3 4">CCUG 34287</strain>
    </source>
</reference>
<keyword evidence="1" id="KW-0472">Membrane</keyword>
<dbReference type="GO" id="GO:0080120">
    <property type="term" value="P:CAAX-box protein maturation"/>
    <property type="evidence" value="ECO:0007669"/>
    <property type="project" value="UniProtKB-ARBA"/>
</dbReference>
<feature type="transmembrane region" description="Helical" evidence="1">
    <location>
        <begin position="231"/>
        <end position="251"/>
    </location>
</feature>
<keyword evidence="3" id="KW-0482">Metalloprotease</keyword>
<comment type="caution">
    <text evidence="3">The sequence shown here is derived from an EMBL/GenBank/DDBJ whole genome shotgun (WGS) entry which is preliminary data.</text>
</comment>
<feature type="transmembrane region" description="Helical" evidence="1">
    <location>
        <begin position="181"/>
        <end position="200"/>
    </location>
</feature>
<dbReference type="RefSeq" id="WP_141423892.1">
    <property type="nucleotide sequence ID" value="NZ_JASPFB010000003.1"/>
</dbReference>
<dbReference type="GO" id="GO:0008237">
    <property type="term" value="F:metallopeptidase activity"/>
    <property type="evidence" value="ECO:0007669"/>
    <property type="project" value="UniProtKB-KW"/>
</dbReference>
<sequence>MMFACALAPPILKQVPVIQSFALAHENPVGLVESFAVGSCVLLIYGAAVVLALTLCYVLGCTLDRGRRVGMGLRTDRRALLWLAGMILAALVVDLVVAGMLHVFGIAGGGQPLPQSPAWLMIVESFSIAFLLQGIPEEIIWRGWLYSSLGETRFAAVSSVLGFTALHLLSQGGQQNLLEHLTYLALPCGFAVTALIVRMISGSTWAAIGVHGGFHVANDVLSDRLHLPSGSITWVLQGLLWAAVGLLILAFHRRRQRLAALTDRTC</sequence>
<dbReference type="EMBL" id="VICB01000004">
    <property type="protein sequence ID" value="TQD44347.1"/>
    <property type="molecule type" value="Genomic_DNA"/>
</dbReference>
<feature type="transmembrane region" description="Helical" evidence="1">
    <location>
        <begin position="80"/>
        <end position="107"/>
    </location>
</feature>
<keyword evidence="3" id="KW-0378">Hydrolase</keyword>
<dbReference type="GO" id="GO:0006508">
    <property type="term" value="P:proteolysis"/>
    <property type="evidence" value="ECO:0007669"/>
    <property type="project" value="UniProtKB-KW"/>
</dbReference>
<organism evidence="3 4">
    <name type="scientific">Actinomyces johnsonii</name>
    <dbReference type="NCBI Taxonomy" id="544581"/>
    <lineage>
        <taxon>Bacteria</taxon>
        <taxon>Bacillati</taxon>
        <taxon>Actinomycetota</taxon>
        <taxon>Actinomycetes</taxon>
        <taxon>Actinomycetales</taxon>
        <taxon>Actinomycetaceae</taxon>
        <taxon>Actinomyces</taxon>
    </lineage>
</organism>
<keyword evidence="3" id="KW-0645">Protease</keyword>
<name>A0A508A4T4_9ACTO</name>
<accession>A0A508A4T4</accession>
<evidence type="ECO:0000313" key="3">
    <source>
        <dbReference type="EMBL" id="TQD44347.1"/>
    </source>
</evidence>
<evidence type="ECO:0000259" key="2">
    <source>
        <dbReference type="Pfam" id="PF02517"/>
    </source>
</evidence>
<dbReference type="GO" id="GO:0004175">
    <property type="term" value="F:endopeptidase activity"/>
    <property type="evidence" value="ECO:0007669"/>
    <property type="project" value="UniProtKB-ARBA"/>
</dbReference>
<evidence type="ECO:0000256" key="1">
    <source>
        <dbReference type="SAM" id="Phobius"/>
    </source>
</evidence>
<gene>
    <name evidence="3" type="ORF">FK256_03385</name>
</gene>
<dbReference type="InterPro" id="IPR003675">
    <property type="entry name" value="Rce1/LyrA-like_dom"/>
</dbReference>
<feature type="domain" description="CAAX prenyl protease 2/Lysostaphin resistance protein A-like" evidence="2">
    <location>
        <begin position="126"/>
        <end position="215"/>
    </location>
</feature>
<dbReference type="Proteomes" id="UP000319010">
    <property type="component" value="Unassembled WGS sequence"/>
</dbReference>
<dbReference type="Pfam" id="PF02517">
    <property type="entry name" value="Rce1-like"/>
    <property type="match status" value="1"/>
</dbReference>
<feature type="transmembrane region" description="Helical" evidence="1">
    <location>
        <begin position="34"/>
        <end position="59"/>
    </location>
</feature>
<protein>
    <submittedName>
        <fullName evidence="3">CPBP family intramembrane metalloprotease</fullName>
    </submittedName>
</protein>
<dbReference type="AlphaFoldDB" id="A0A508A4T4"/>
<keyword evidence="1" id="KW-0812">Transmembrane</keyword>
<keyword evidence="1" id="KW-1133">Transmembrane helix</keyword>
<proteinExistence type="predicted"/>
<evidence type="ECO:0000313" key="4">
    <source>
        <dbReference type="Proteomes" id="UP000319010"/>
    </source>
</evidence>